<feature type="compositionally biased region" description="Low complexity" evidence="1">
    <location>
        <begin position="801"/>
        <end position="831"/>
    </location>
</feature>
<feature type="region of interest" description="Disordered" evidence="1">
    <location>
        <begin position="784"/>
        <end position="1187"/>
    </location>
</feature>
<name>A0ABQ7GEK5_DUNSA</name>
<feature type="region of interest" description="Disordered" evidence="1">
    <location>
        <begin position="1"/>
        <end position="22"/>
    </location>
</feature>
<evidence type="ECO:0000256" key="1">
    <source>
        <dbReference type="SAM" id="MobiDB-lite"/>
    </source>
</evidence>
<protein>
    <submittedName>
        <fullName evidence="2">Uncharacterized protein</fullName>
    </submittedName>
</protein>
<keyword evidence="3" id="KW-1185">Reference proteome</keyword>
<dbReference type="EMBL" id="MU069833">
    <property type="protein sequence ID" value="KAF5833043.1"/>
    <property type="molecule type" value="Genomic_DNA"/>
</dbReference>
<feature type="compositionally biased region" description="Basic and acidic residues" evidence="1">
    <location>
        <begin position="433"/>
        <end position="450"/>
    </location>
</feature>
<feature type="compositionally biased region" description="Low complexity" evidence="1">
    <location>
        <begin position="594"/>
        <end position="612"/>
    </location>
</feature>
<dbReference type="Proteomes" id="UP000815325">
    <property type="component" value="Unassembled WGS sequence"/>
</dbReference>
<feature type="compositionally biased region" description="Gly residues" evidence="1">
    <location>
        <begin position="1428"/>
        <end position="1453"/>
    </location>
</feature>
<feature type="region of interest" description="Disordered" evidence="1">
    <location>
        <begin position="151"/>
        <end position="364"/>
    </location>
</feature>
<evidence type="ECO:0000313" key="2">
    <source>
        <dbReference type="EMBL" id="KAF5833043.1"/>
    </source>
</evidence>
<accession>A0ABQ7GEK5</accession>
<feature type="compositionally biased region" description="Polar residues" evidence="1">
    <location>
        <begin position="237"/>
        <end position="246"/>
    </location>
</feature>
<feature type="compositionally biased region" description="Polar residues" evidence="1">
    <location>
        <begin position="1569"/>
        <end position="1585"/>
    </location>
</feature>
<feature type="region of interest" description="Disordered" evidence="1">
    <location>
        <begin position="1286"/>
        <end position="1516"/>
    </location>
</feature>
<feature type="compositionally biased region" description="Low complexity" evidence="1">
    <location>
        <begin position="1029"/>
        <end position="1078"/>
    </location>
</feature>
<comment type="caution">
    <text evidence="2">The sequence shown here is derived from an EMBL/GenBank/DDBJ whole genome shotgun (WGS) entry which is preliminary data.</text>
</comment>
<feature type="compositionally biased region" description="Low complexity" evidence="1">
    <location>
        <begin position="1406"/>
        <end position="1427"/>
    </location>
</feature>
<gene>
    <name evidence="2" type="ORF">DUNSADRAFT_10749</name>
</gene>
<feature type="compositionally biased region" description="Basic residues" evidence="1">
    <location>
        <begin position="1338"/>
        <end position="1349"/>
    </location>
</feature>
<feature type="compositionally biased region" description="Polar residues" evidence="1">
    <location>
        <begin position="307"/>
        <end position="318"/>
    </location>
</feature>
<feature type="region of interest" description="Disordered" evidence="1">
    <location>
        <begin position="390"/>
        <end position="546"/>
    </location>
</feature>
<feature type="compositionally biased region" description="Low complexity" evidence="1">
    <location>
        <begin position="1151"/>
        <end position="1172"/>
    </location>
</feature>
<feature type="compositionally biased region" description="Low complexity" evidence="1">
    <location>
        <begin position="201"/>
        <end position="218"/>
    </location>
</feature>
<sequence>MNVQTHDEQGKGHGSNFAWRQPVKPEQLAGARHGLGAAQGNGVGMAFCKSDWHQHHQLSAPHYHVSSKDYSPGAPNHWAMVWERVGTQAGAAAAAAAAAARGRLGQWARLRREARGGGILLPQEVEALGRQYSCLEHEFQGFKQKWPELDKEAANRRARRRAHSVQPPSASSHLAHAQGTTGGRTPSRSQRDPSRPRTAPSTTQTHAASRSASTSRAHSNVRPGARTPERPPLSNPMLRSSGNSSKLPARGTARTPERRTHSPLPSPSAARLQQQRNPSRDRTMPNAQHNAHLLPVAQQQQQQQQQHSSRLPLSSPRTARTPERSQPPPFSTHIALNHAQPPTALRPITPSSQHRTPEHSRPLFQTSKLREGAGTGHEALALLTPLPSQRHELPQQQQQQQRQQLLRHEQGNTQRRRPGDAADTTAATPARLPHTEAAKADVKQQQRREATSSATAAGACTPPNAFTWQLEGGTPAYSPFGHPLQVGDIGDDDEDPFSMPPSFIGGRVSAAPDGRNSDSSAMQDTLLPHGPASSSSAGTPGQRPMRQSSELLLPSLGSLSAMLAATSHPNTPRDNIPQQHHHQPKTHGIPMQLPPQQQQQQQLQLQLLQQQPHSQHARLMQRRLVQEQRRREMLLEQQHGHAPTSHTSAPTNTTTTATTHPAAAPHTLTLRAPSAPHAPHASTFHLHQHSPTSPPTASALPDGSARAASEPTYLTSPHQGGQANHYGSSSNSNSNRAAADPTTPSPKLPGSASGSCSKAGKEERPSGGSGRARVLAIAAALSEAGSPAARRAHSSPPHLPSPSSSPQLAPARRGAGNSPAAAAAGARGASNLHHLEGAIEGRRKTAPAATTAGAAAAAAGAVEGSRRARQAGKAGGWAPAKSSSSSSGSSTGSTGRTSHAPPSSKTRTNATTPRTAKSSAQAPAPSSISRRSPAALPSSRIAVPRTPTAPPSTFSAAAAAATAIPSSATTPASDSRKPTSSRSGTNSTTRQQRQHTPVHTKTSVGHLTNQHPPSHLTRPLHPSIHSDPAAAALAAAAASLSTARRRSGLSSKTTSAGGSPDSAAGSSAYNSPSPSISGDPPASRPRTRVQRGGDTSSGPITPAAHDTSPRQKHQPLGSPFFVTPASRTTSTLGRDDDDATSRRDSGGGSGNSNAALPKRSSSARMRRAVAASPTDPPAFLASPLSCSPSTHTARYSDASATTTPEFTTTTTTFGSRVQQHKARRLTAPIMRSLPPNIPHGVRGSDGNAGIRKWGCYTDGPSSSQLALHDPAEEDLLPLMQLSTVRSMRQTRMSAASSARSSTAAGGGSTSHTTPNAFASPPSHSPLRKSRASDSIALQRRHPNLQHPRHASVTFLLPPTPTSGGGPAPSSSQDKPLTSSTSPNPTPTQRPAFRLSNSSPLSYSTGARQRSQLSSPSPSISTSLAGSPPRGGSGPGGSGRLGGVVRGSRSGGGTRPSPPPACTPHPFTALQSKSFTGGGAARQATAAAAAEIHSHPPHTASQPQLQPTSRTLFDSSSCAVLDEDADVELVSRGGSSSSHQSGKGNPLARGSSRDGLTRNARGPEARPPARQSSSGSHAHPLQQQHSVGVCAPATTTNPPNNATSSTATAAKGLGGGLASYWSRLFSRAPTQHPSPPQPHPANMVGETA</sequence>
<feature type="compositionally biased region" description="Basic and acidic residues" evidence="1">
    <location>
        <begin position="833"/>
        <end position="843"/>
    </location>
</feature>
<feature type="compositionally biased region" description="Low complexity" evidence="1">
    <location>
        <begin position="1590"/>
        <end position="1609"/>
    </location>
</feature>
<feature type="compositionally biased region" description="Basic and acidic residues" evidence="1">
    <location>
        <begin position="1550"/>
        <end position="1563"/>
    </location>
</feature>
<feature type="compositionally biased region" description="Low complexity" evidence="1">
    <location>
        <begin position="846"/>
        <end position="861"/>
    </location>
</feature>
<feature type="compositionally biased region" description="Low complexity" evidence="1">
    <location>
        <begin position="980"/>
        <end position="991"/>
    </location>
</feature>
<feature type="compositionally biased region" description="Polar residues" evidence="1">
    <location>
        <begin position="712"/>
        <end position="727"/>
    </location>
</feature>
<feature type="region of interest" description="Disordered" evidence="1">
    <location>
        <begin position="1528"/>
        <end position="1647"/>
    </location>
</feature>
<feature type="region of interest" description="Disordered" evidence="1">
    <location>
        <begin position="565"/>
        <end position="619"/>
    </location>
</feature>
<feature type="compositionally biased region" description="Polar residues" evidence="1">
    <location>
        <begin position="1394"/>
        <end position="1405"/>
    </location>
</feature>
<feature type="compositionally biased region" description="Polar residues" evidence="1">
    <location>
        <begin position="1498"/>
        <end position="1516"/>
    </location>
</feature>
<feature type="compositionally biased region" description="Low complexity" evidence="1">
    <location>
        <begin position="642"/>
        <end position="682"/>
    </location>
</feature>
<feature type="compositionally biased region" description="Basic and acidic residues" evidence="1">
    <location>
        <begin position="1"/>
        <end position="11"/>
    </location>
</feature>
<feature type="compositionally biased region" description="Low complexity" evidence="1">
    <location>
        <begin position="882"/>
        <end position="898"/>
    </location>
</feature>
<feature type="compositionally biased region" description="Low complexity" evidence="1">
    <location>
        <begin position="421"/>
        <end position="431"/>
    </location>
</feature>
<feature type="compositionally biased region" description="Polar residues" evidence="1">
    <location>
        <begin position="900"/>
        <end position="917"/>
    </location>
</feature>
<feature type="compositionally biased region" description="Polar residues" evidence="1">
    <location>
        <begin position="999"/>
        <end position="1012"/>
    </location>
</feature>
<reference evidence="2" key="1">
    <citation type="submission" date="2017-08" db="EMBL/GenBank/DDBJ databases">
        <authorList>
            <person name="Polle J.E."/>
            <person name="Barry K."/>
            <person name="Cushman J."/>
            <person name="Schmutz J."/>
            <person name="Tran D."/>
            <person name="Hathwaick L.T."/>
            <person name="Yim W.C."/>
            <person name="Jenkins J."/>
            <person name="Mckie-Krisberg Z.M."/>
            <person name="Prochnik S."/>
            <person name="Lindquist E."/>
            <person name="Dockter R.B."/>
            <person name="Adam C."/>
            <person name="Molina H."/>
            <person name="Bunkerborg J."/>
            <person name="Jin E."/>
            <person name="Buchheim M."/>
            <person name="Magnuson J."/>
        </authorList>
    </citation>
    <scope>NUCLEOTIDE SEQUENCE</scope>
    <source>
        <strain evidence="2">CCAP 19/18</strain>
    </source>
</reference>
<feature type="compositionally biased region" description="Low complexity" evidence="1">
    <location>
        <begin position="1367"/>
        <end position="1382"/>
    </location>
</feature>
<evidence type="ECO:0000313" key="3">
    <source>
        <dbReference type="Proteomes" id="UP000815325"/>
    </source>
</evidence>
<feature type="compositionally biased region" description="Low complexity" evidence="1">
    <location>
        <begin position="918"/>
        <end position="973"/>
    </location>
</feature>
<organism evidence="2 3">
    <name type="scientific">Dunaliella salina</name>
    <name type="common">Green alga</name>
    <name type="synonym">Protococcus salinus</name>
    <dbReference type="NCBI Taxonomy" id="3046"/>
    <lineage>
        <taxon>Eukaryota</taxon>
        <taxon>Viridiplantae</taxon>
        <taxon>Chlorophyta</taxon>
        <taxon>core chlorophytes</taxon>
        <taxon>Chlorophyceae</taxon>
        <taxon>CS clade</taxon>
        <taxon>Chlamydomonadales</taxon>
        <taxon>Dunaliellaceae</taxon>
        <taxon>Dunaliella</taxon>
    </lineage>
</organism>
<feature type="compositionally biased region" description="Low complexity" evidence="1">
    <location>
        <begin position="1286"/>
        <end position="1313"/>
    </location>
</feature>
<feature type="compositionally biased region" description="Polar residues" evidence="1">
    <location>
        <begin position="568"/>
        <end position="578"/>
    </location>
</feature>
<feature type="compositionally biased region" description="Low complexity" evidence="1">
    <location>
        <begin position="1480"/>
        <end position="1489"/>
    </location>
</feature>
<feature type="compositionally biased region" description="Low complexity" evidence="1">
    <location>
        <begin position="1530"/>
        <end position="1543"/>
    </location>
</feature>
<feature type="region of interest" description="Disordered" evidence="1">
    <location>
        <begin position="636"/>
        <end position="771"/>
    </location>
</feature>
<feature type="compositionally biased region" description="Low complexity" evidence="1">
    <location>
        <begin position="394"/>
        <end position="404"/>
    </location>
</feature>
<proteinExistence type="predicted"/>